<reference evidence="3 4" key="1">
    <citation type="submission" date="2020-08" db="EMBL/GenBank/DDBJ databases">
        <title>A Genomic Blueprint of the Chicken Gut Microbiome.</title>
        <authorList>
            <person name="Gilroy R."/>
            <person name="Ravi A."/>
            <person name="Getino M."/>
            <person name="Pursley I."/>
            <person name="Horton D.L."/>
            <person name="Alikhan N.-F."/>
            <person name="Baker D."/>
            <person name="Gharbi K."/>
            <person name="Hall N."/>
            <person name="Watson M."/>
            <person name="Adriaenssens E.M."/>
            <person name="Foster-Nyarko E."/>
            <person name="Jarju S."/>
            <person name="Secka A."/>
            <person name="Antonio M."/>
            <person name="Oren A."/>
            <person name="Chaudhuri R."/>
            <person name="La Ragione R.M."/>
            <person name="Hildebrand F."/>
            <person name="Pallen M.J."/>
        </authorList>
    </citation>
    <scope>NUCLEOTIDE SEQUENCE [LARGE SCALE GENOMIC DNA]</scope>
    <source>
        <strain evidence="3 4">Sa1YVA6</strain>
    </source>
</reference>
<gene>
    <name evidence="3" type="ORF">H9632_13070</name>
</gene>
<dbReference type="Proteomes" id="UP000600565">
    <property type="component" value="Unassembled WGS sequence"/>
</dbReference>
<dbReference type="InterPro" id="IPR027383">
    <property type="entry name" value="Znf_put"/>
</dbReference>
<keyword evidence="1" id="KW-1133">Transmembrane helix</keyword>
<keyword evidence="1" id="KW-0472">Membrane</keyword>
<comment type="caution">
    <text evidence="3">The sequence shown here is derived from an EMBL/GenBank/DDBJ whole genome shotgun (WGS) entry which is preliminary data.</text>
</comment>
<organism evidence="3 4">
    <name type="scientific">Solibacillus merdavium</name>
    <dbReference type="NCBI Taxonomy" id="2762218"/>
    <lineage>
        <taxon>Bacteria</taxon>
        <taxon>Bacillati</taxon>
        <taxon>Bacillota</taxon>
        <taxon>Bacilli</taxon>
        <taxon>Bacillales</taxon>
        <taxon>Caryophanaceae</taxon>
        <taxon>Solibacillus</taxon>
    </lineage>
</organism>
<evidence type="ECO:0000313" key="4">
    <source>
        <dbReference type="Proteomes" id="UP000600565"/>
    </source>
</evidence>
<keyword evidence="4" id="KW-1185">Reference proteome</keyword>
<protein>
    <submittedName>
        <fullName evidence="3">Zf-HC2 domain-containing protein</fullName>
    </submittedName>
</protein>
<sequence>MNCNIIKDLMPSYIDRICSKETGAAVEEHIEHCQDCKKTMQLMQQPTIQIVETNVEVAKKPFNLINKKRRFQVITAILLTFMITTISALVIQDVGVVNQFFFPKVTAIAHITDDSEEWQSIRFSADGINTQDYVIYDSVFWKKEIINDANSDSNVYLRVKDEKGDVIIDEFPISSGKGVKLEGLKRKEKYFFEIKASPGRFFINAV</sequence>
<feature type="domain" description="Putative zinc-finger" evidence="2">
    <location>
        <begin position="3"/>
        <end position="36"/>
    </location>
</feature>
<dbReference type="Pfam" id="PF13490">
    <property type="entry name" value="zf-HC2"/>
    <property type="match status" value="1"/>
</dbReference>
<accession>A0ABR8XPX9</accession>
<keyword evidence="1" id="KW-0812">Transmembrane</keyword>
<name>A0ABR8XPX9_9BACL</name>
<evidence type="ECO:0000259" key="2">
    <source>
        <dbReference type="Pfam" id="PF13490"/>
    </source>
</evidence>
<proteinExistence type="predicted"/>
<dbReference type="RefSeq" id="WP_191704504.1">
    <property type="nucleotide sequence ID" value="NZ_JACSPW010000012.1"/>
</dbReference>
<dbReference type="EMBL" id="JACSPW010000012">
    <property type="protein sequence ID" value="MBD8033996.1"/>
    <property type="molecule type" value="Genomic_DNA"/>
</dbReference>
<evidence type="ECO:0000313" key="3">
    <source>
        <dbReference type="EMBL" id="MBD8033996.1"/>
    </source>
</evidence>
<evidence type="ECO:0000256" key="1">
    <source>
        <dbReference type="SAM" id="Phobius"/>
    </source>
</evidence>
<feature type="transmembrane region" description="Helical" evidence="1">
    <location>
        <begin position="71"/>
        <end position="91"/>
    </location>
</feature>